<feature type="transmembrane region" description="Helical" evidence="1">
    <location>
        <begin position="25"/>
        <end position="43"/>
    </location>
</feature>
<keyword evidence="1" id="KW-0812">Transmembrane</keyword>
<dbReference type="EMBL" id="JAGQKX010000004">
    <property type="protein sequence ID" value="MCA9389822.1"/>
    <property type="molecule type" value="Genomic_DNA"/>
</dbReference>
<accession>A0A955LFN9</accession>
<reference evidence="2" key="2">
    <citation type="journal article" date="2021" name="Microbiome">
        <title>Successional dynamics and alternative stable states in a saline activated sludge microbial community over 9 years.</title>
        <authorList>
            <person name="Wang Y."/>
            <person name="Ye J."/>
            <person name="Ju F."/>
            <person name="Liu L."/>
            <person name="Boyd J.A."/>
            <person name="Deng Y."/>
            <person name="Parks D.H."/>
            <person name="Jiang X."/>
            <person name="Yin X."/>
            <person name="Woodcroft B.J."/>
            <person name="Tyson G.W."/>
            <person name="Hugenholtz P."/>
            <person name="Polz M.F."/>
            <person name="Zhang T."/>
        </authorList>
    </citation>
    <scope>NUCLEOTIDE SEQUENCE</scope>
    <source>
        <strain evidence="2">HKST-UBA01</strain>
    </source>
</reference>
<protein>
    <submittedName>
        <fullName evidence="2">UDP pyrophosphate phosphatase</fullName>
    </submittedName>
</protein>
<feature type="non-terminal residue" evidence="2">
    <location>
        <position position="1"/>
    </location>
</feature>
<gene>
    <name evidence="2" type="ORF">KC571_00290</name>
</gene>
<evidence type="ECO:0000313" key="3">
    <source>
        <dbReference type="Proteomes" id="UP000701698"/>
    </source>
</evidence>
<name>A0A955LFN9_UNCKA</name>
<comment type="caution">
    <text evidence="2">The sequence shown here is derived from an EMBL/GenBank/DDBJ whole genome shotgun (WGS) entry which is preliminary data.</text>
</comment>
<dbReference type="AlphaFoldDB" id="A0A955LFN9"/>
<evidence type="ECO:0000256" key="1">
    <source>
        <dbReference type="SAM" id="Phobius"/>
    </source>
</evidence>
<feature type="transmembrane region" description="Helical" evidence="1">
    <location>
        <begin position="55"/>
        <end position="72"/>
    </location>
</feature>
<keyword evidence="1" id="KW-1133">Transmembrane helix</keyword>
<keyword evidence="1" id="KW-0472">Membrane</keyword>
<organism evidence="2 3">
    <name type="scientific">candidate division WWE3 bacterium</name>
    <dbReference type="NCBI Taxonomy" id="2053526"/>
    <lineage>
        <taxon>Bacteria</taxon>
        <taxon>Katanobacteria</taxon>
    </lineage>
</organism>
<reference evidence="2" key="1">
    <citation type="submission" date="2020-04" db="EMBL/GenBank/DDBJ databases">
        <authorList>
            <person name="Zhang T."/>
        </authorList>
    </citation>
    <scope>NUCLEOTIDE SEQUENCE</scope>
    <source>
        <strain evidence="2">HKST-UBA01</strain>
    </source>
</reference>
<proteinExistence type="predicted"/>
<evidence type="ECO:0000313" key="2">
    <source>
        <dbReference type="EMBL" id="MCA9389822.1"/>
    </source>
</evidence>
<dbReference type="Proteomes" id="UP000701698">
    <property type="component" value="Unassembled WGS sequence"/>
</dbReference>
<sequence length="73" mass="8042">SIPAILGALLIQLKDLETMTNLTEGMIGGIVAGLIGIIALNRLKKFLIFDKLPLFAWYCFFIAAFTFAATFFL</sequence>